<gene>
    <name evidence="2" type="ORF">C1SCF055_LOCUS37078</name>
</gene>
<protein>
    <submittedName>
        <fullName evidence="3">Protein-lysine methyltransferase METTL21B</fullName>
    </submittedName>
</protein>
<dbReference type="GO" id="GO:0032259">
    <property type="term" value="P:methylation"/>
    <property type="evidence" value="ECO:0007669"/>
    <property type="project" value="UniProtKB-KW"/>
</dbReference>
<sequence length="553" mass="59408">MDEDVTVGMLHGYRKKWRKLHDASEHLAMDSGQHDSFDDDVLTIDHVDSCVLNSDPASTLEPAVTQLDSLFGPGLGVDPQLSGNEQNSDYEPSVAQSSFGVLPGIDQGGLSSKQDDNAAITDTFIRGAKFSAITMPWETPLMSQIFGDLHPTMRLSMPLDWGNRGLPVLESATAGPSQPAVPSDSRVKGQAQIQVSLREPMKQARPLTVEEVKALHRIADSASYSKVDRKACDLPTSGLISGALMPAPMVGDYVSWMRRPLSAGEVTGILKGFLQTDDQLLSSHSLKATALSWAAKAEVPREQRRILGRHSSSVQGSDSYYSRDLSVGPVNSLQKVICMIRDGSFQPDATRANYFPHVGPRSAGTPAHIVMQPFTPAYLERAQPGTPGLEQATPAVAVQAADERKHGAEATAVEVKSEASWSAMSPGNTGCGVIELTSSSEGESSESNTCSSTSGEDEPIDLDPPAGDDASREPVAVGDVDGIMIKNNKTKIVHEVIVEHGFREMFQSDPLAFLKGKLTKCGHVFTANYHALTGPIDWTAKCRVCYKGRRAPS</sequence>
<keyword evidence="4" id="KW-1185">Reference proteome</keyword>
<dbReference type="AlphaFoldDB" id="A0A9P1DKI3"/>
<reference evidence="3 4" key="2">
    <citation type="submission" date="2024-05" db="EMBL/GenBank/DDBJ databases">
        <authorList>
            <person name="Chen Y."/>
            <person name="Shah S."/>
            <person name="Dougan E. K."/>
            <person name="Thang M."/>
            <person name="Chan C."/>
        </authorList>
    </citation>
    <scope>NUCLEOTIDE SEQUENCE [LARGE SCALE GENOMIC DNA]</scope>
</reference>
<dbReference type="OrthoDB" id="444499at2759"/>
<feature type="region of interest" description="Disordered" evidence="1">
    <location>
        <begin position="419"/>
        <end position="474"/>
    </location>
</feature>
<evidence type="ECO:0000256" key="1">
    <source>
        <dbReference type="SAM" id="MobiDB-lite"/>
    </source>
</evidence>
<keyword evidence="3" id="KW-0489">Methyltransferase</keyword>
<reference evidence="2" key="1">
    <citation type="submission" date="2022-10" db="EMBL/GenBank/DDBJ databases">
        <authorList>
            <person name="Chen Y."/>
            <person name="Dougan E. K."/>
            <person name="Chan C."/>
            <person name="Rhodes N."/>
            <person name="Thang M."/>
        </authorList>
    </citation>
    <scope>NUCLEOTIDE SEQUENCE</scope>
</reference>
<proteinExistence type="predicted"/>
<evidence type="ECO:0000313" key="3">
    <source>
        <dbReference type="EMBL" id="CAL4799276.1"/>
    </source>
</evidence>
<evidence type="ECO:0000313" key="2">
    <source>
        <dbReference type="EMBL" id="CAI4011964.1"/>
    </source>
</evidence>
<dbReference type="EMBL" id="CAMXCT030005301">
    <property type="protein sequence ID" value="CAL4799276.1"/>
    <property type="molecule type" value="Genomic_DNA"/>
</dbReference>
<comment type="caution">
    <text evidence="2">The sequence shown here is derived from an EMBL/GenBank/DDBJ whole genome shotgun (WGS) entry which is preliminary data.</text>
</comment>
<name>A0A9P1DKI3_9DINO</name>
<dbReference type="GO" id="GO:0008168">
    <property type="term" value="F:methyltransferase activity"/>
    <property type="evidence" value="ECO:0007669"/>
    <property type="project" value="UniProtKB-KW"/>
</dbReference>
<dbReference type="EMBL" id="CAMXCT010005301">
    <property type="protein sequence ID" value="CAI4011964.1"/>
    <property type="molecule type" value="Genomic_DNA"/>
</dbReference>
<feature type="compositionally biased region" description="Polar residues" evidence="1">
    <location>
        <begin position="81"/>
        <end position="94"/>
    </location>
</feature>
<organism evidence="2">
    <name type="scientific">Cladocopium goreaui</name>
    <dbReference type="NCBI Taxonomy" id="2562237"/>
    <lineage>
        <taxon>Eukaryota</taxon>
        <taxon>Sar</taxon>
        <taxon>Alveolata</taxon>
        <taxon>Dinophyceae</taxon>
        <taxon>Suessiales</taxon>
        <taxon>Symbiodiniaceae</taxon>
        <taxon>Cladocopium</taxon>
    </lineage>
</organism>
<feature type="region of interest" description="Disordered" evidence="1">
    <location>
        <begin position="75"/>
        <end position="94"/>
    </location>
</feature>
<dbReference type="Proteomes" id="UP001152797">
    <property type="component" value="Unassembled WGS sequence"/>
</dbReference>
<keyword evidence="3" id="KW-0808">Transferase</keyword>
<feature type="compositionally biased region" description="Polar residues" evidence="1">
    <location>
        <begin position="419"/>
        <end position="428"/>
    </location>
</feature>
<feature type="compositionally biased region" description="Low complexity" evidence="1">
    <location>
        <begin position="437"/>
        <end position="454"/>
    </location>
</feature>
<dbReference type="EMBL" id="CAMXCT020005301">
    <property type="protein sequence ID" value="CAL1165339.1"/>
    <property type="molecule type" value="Genomic_DNA"/>
</dbReference>
<accession>A0A9P1DKI3</accession>
<evidence type="ECO:0000313" key="4">
    <source>
        <dbReference type="Proteomes" id="UP001152797"/>
    </source>
</evidence>